<keyword evidence="4" id="KW-0963">Cytoplasm</keyword>
<evidence type="ECO:0000313" key="10">
    <source>
        <dbReference type="EMBL" id="ORX78913.1"/>
    </source>
</evidence>
<sequence>MSQQEYLANLEQLLKQVSSPDTNAIKQATEILKQNYFNNEQCIPALVEIISNSQDIAIRHVASVELPKRIRSHFDKLDDNLKTQLEQRLLEIITVEPQKIISHAIARCISAMAEFELPKNRWTNLIDFLFECCRSPNSSHREVGVFVLYSLFEVIVDNLTEKLPEIFELLSVTINDPESIDVKITTMKALGTVIEYIDEENKKEIELFRSLIPSMVKVLYECLESNNRDGAQACFDVVDILLTLETQIVADHFTQLVQLTVDIAKNPEYDESIRNLALSTLFFIPVYKKNSLIRLQLVKPIIDGIFPIGAEEEPEDEDEDCPARLIFRIINCMATNLPPNYIFPIIMEYIVNYMQNSNPLYRKAALMSLCSLIDGCADLIRGRINDIFTFIAQGLQDSEPVVRKAACISFFLIAMEMVEEVSVHHASFVPLIFNLMNDPDVQIQRRATNALNVLLEGLNEDIVQYLPMLAEKFVFLLDNGALENKAVIVEAIGSAALSANDKFLEYFEIFYPRILHLMSLTTGTEELLIRGNATSTMGSIAEAVGKDVFRPYVQETMKLAMEGLSIDSPKLKEQSFFYFAILAKVFGDEFTPFLEHIMPPILESLNQSEDLNDLIFGDENAFEDMDDEEAEEKANQLFTTSSAIAEEKEFAADCLQEIFAATKQSYMPYFEQSITILKTLLKHDFEGVRKSACNSLLSIISTCYNMTNPEKWQPGLPVKVPINQDVATLIAQVMPEIIIVLEDEEDKVLVMEVFQSIATELKIVGPALIVDCHKNLANILLSVLKRSHTCQIDYDDYESENPEQLEETEYESIVISTASDVIGSMALVLGEQFKEYFEGFYPNIVSFYNPAKAPNERNMAIGTLGEIAAGIKGVITPYTEDILKVLMAGLKDENNEVNSNAAYSIGILCENTQLDISNYYPEILSSLSPLFNSTSLPQTIDNACGAVARLLIRNPNVVPIDQILPTFFNALPLKSDYEENVPVVKFLQYLFESQNPFILSNKEGLSNLFQAMLSPPENQLNDECRAAVLAMAQSL</sequence>
<keyword evidence="6" id="KW-0653">Protein transport</keyword>
<dbReference type="Pfam" id="PF25574">
    <property type="entry name" value="TPR_IMB1"/>
    <property type="match status" value="1"/>
</dbReference>
<feature type="domain" description="Importin N-terminal" evidence="9">
    <location>
        <begin position="28"/>
        <end position="95"/>
    </location>
</feature>
<comment type="caution">
    <text evidence="10">The sequence shown here is derived from an EMBL/GenBank/DDBJ whole genome shotgun (WGS) entry which is preliminary data.</text>
</comment>
<dbReference type="Proteomes" id="UP000193944">
    <property type="component" value="Unassembled WGS sequence"/>
</dbReference>
<organism evidence="10 11">
    <name type="scientific">Anaeromyces robustus</name>
    <dbReference type="NCBI Taxonomy" id="1754192"/>
    <lineage>
        <taxon>Eukaryota</taxon>
        <taxon>Fungi</taxon>
        <taxon>Fungi incertae sedis</taxon>
        <taxon>Chytridiomycota</taxon>
        <taxon>Chytridiomycota incertae sedis</taxon>
        <taxon>Neocallimastigomycetes</taxon>
        <taxon>Neocallimastigales</taxon>
        <taxon>Neocallimastigaceae</taxon>
        <taxon>Anaeromyces</taxon>
    </lineage>
</organism>
<dbReference type="GO" id="GO:0005737">
    <property type="term" value="C:cytoplasm"/>
    <property type="evidence" value="ECO:0007669"/>
    <property type="project" value="UniProtKB-SubCell"/>
</dbReference>
<evidence type="ECO:0000256" key="3">
    <source>
        <dbReference type="ARBA" id="ARBA00022448"/>
    </source>
</evidence>
<evidence type="ECO:0000256" key="2">
    <source>
        <dbReference type="ARBA" id="ARBA00004496"/>
    </source>
</evidence>
<dbReference type="InterPro" id="IPR034085">
    <property type="entry name" value="TOG"/>
</dbReference>
<evidence type="ECO:0000259" key="9">
    <source>
        <dbReference type="PROSITE" id="PS50166"/>
    </source>
</evidence>
<dbReference type="PROSITE" id="PS50166">
    <property type="entry name" value="IMPORTIN_B_NT"/>
    <property type="match status" value="1"/>
</dbReference>
<dbReference type="InterPro" id="IPR011989">
    <property type="entry name" value="ARM-like"/>
</dbReference>
<keyword evidence="7" id="KW-0539">Nucleus</keyword>
<evidence type="ECO:0000256" key="4">
    <source>
        <dbReference type="ARBA" id="ARBA00022490"/>
    </source>
</evidence>
<dbReference type="AlphaFoldDB" id="A0A1Y1WZI3"/>
<dbReference type="STRING" id="1754192.A0A1Y1WZI3"/>
<dbReference type="GO" id="GO:0006606">
    <property type="term" value="P:protein import into nucleus"/>
    <property type="evidence" value="ECO:0007669"/>
    <property type="project" value="InterPro"/>
</dbReference>
<dbReference type="EMBL" id="MCFG01000193">
    <property type="protein sequence ID" value="ORX78913.1"/>
    <property type="molecule type" value="Genomic_DNA"/>
</dbReference>
<dbReference type="PROSITE" id="PS50077">
    <property type="entry name" value="HEAT_REPEAT"/>
    <property type="match status" value="1"/>
</dbReference>
<dbReference type="InterPro" id="IPR016024">
    <property type="entry name" value="ARM-type_fold"/>
</dbReference>
<evidence type="ECO:0000256" key="5">
    <source>
        <dbReference type="ARBA" id="ARBA00022737"/>
    </source>
</evidence>
<evidence type="ECO:0000256" key="1">
    <source>
        <dbReference type="ARBA" id="ARBA00004123"/>
    </source>
</evidence>
<keyword evidence="3" id="KW-0813">Transport</keyword>
<dbReference type="Pfam" id="PF03810">
    <property type="entry name" value="IBN_N"/>
    <property type="match status" value="1"/>
</dbReference>
<dbReference type="InterPro" id="IPR001494">
    <property type="entry name" value="Importin-beta_N"/>
</dbReference>
<evidence type="ECO:0000256" key="6">
    <source>
        <dbReference type="ARBA" id="ARBA00022927"/>
    </source>
</evidence>
<evidence type="ECO:0000256" key="8">
    <source>
        <dbReference type="PROSITE-ProRule" id="PRU00103"/>
    </source>
</evidence>
<dbReference type="InterPro" id="IPR058584">
    <property type="entry name" value="IMB1_TNPO1-like_TPR"/>
</dbReference>
<evidence type="ECO:0000313" key="11">
    <source>
        <dbReference type="Proteomes" id="UP000193944"/>
    </source>
</evidence>
<comment type="subcellular location">
    <subcellularLocation>
        <location evidence="2">Cytoplasm</location>
    </subcellularLocation>
    <subcellularLocation>
        <location evidence="1">Nucleus</location>
    </subcellularLocation>
</comment>
<dbReference type="OrthoDB" id="7862313at2759"/>
<accession>A0A1Y1WZI3</accession>
<dbReference type="SMART" id="SM01349">
    <property type="entry name" value="TOG"/>
    <property type="match status" value="1"/>
</dbReference>
<dbReference type="SUPFAM" id="SSF48371">
    <property type="entry name" value="ARM repeat"/>
    <property type="match status" value="2"/>
</dbReference>
<dbReference type="InterPro" id="IPR040122">
    <property type="entry name" value="Importin_beta"/>
</dbReference>
<reference evidence="10 11" key="1">
    <citation type="submission" date="2016-08" db="EMBL/GenBank/DDBJ databases">
        <title>A Parts List for Fungal Cellulosomes Revealed by Comparative Genomics.</title>
        <authorList>
            <consortium name="DOE Joint Genome Institute"/>
            <person name="Haitjema C.H."/>
            <person name="Gilmore S.P."/>
            <person name="Henske J.K."/>
            <person name="Solomon K.V."/>
            <person name="De Groot R."/>
            <person name="Kuo A."/>
            <person name="Mondo S.J."/>
            <person name="Salamov A.A."/>
            <person name="Labutti K."/>
            <person name="Zhao Z."/>
            <person name="Chiniquy J."/>
            <person name="Barry K."/>
            <person name="Brewer H.M."/>
            <person name="Purvine S.O."/>
            <person name="Wright A.T."/>
            <person name="Boxma B."/>
            <person name="Van Alen T."/>
            <person name="Hackstein J.H."/>
            <person name="Baker S.E."/>
            <person name="Grigoriev I.V."/>
            <person name="O'Malley M.A."/>
        </authorList>
    </citation>
    <scope>NUCLEOTIDE SEQUENCE [LARGE SCALE GENOMIC DNA]</scope>
    <source>
        <strain evidence="10 11">S4</strain>
    </source>
</reference>
<dbReference type="InterPro" id="IPR057672">
    <property type="entry name" value="TPR_IPO4/5"/>
</dbReference>
<proteinExistence type="predicted"/>
<dbReference type="GO" id="GO:0034399">
    <property type="term" value="C:nuclear periphery"/>
    <property type="evidence" value="ECO:0007669"/>
    <property type="project" value="EnsemblFungi"/>
</dbReference>
<dbReference type="InterPro" id="IPR021133">
    <property type="entry name" value="HEAT_type_2"/>
</dbReference>
<dbReference type="Pfam" id="PF25780">
    <property type="entry name" value="TPR_IPO5"/>
    <property type="match status" value="1"/>
</dbReference>
<keyword evidence="11" id="KW-1185">Reference proteome</keyword>
<dbReference type="Gene3D" id="1.25.10.10">
    <property type="entry name" value="Leucine-rich Repeat Variant"/>
    <property type="match status" value="1"/>
</dbReference>
<dbReference type="PANTHER" id="PTHR10527">
    <property type="entry name" value="IMPORTIN BETA"/>
    <property type="match status" value="1"/>
</dbReference>
<name>A0A1Y1WZI3_9FUNG</name>
<feature type="repeat" description="HEAT" evidence="8">
    <location>
        <begin position="428"/>
        <end position="466"/>
    </location>
</feature>
<protein>
    <submittedName>
        <fullName evidence="10">ARM repeat-containing protein</fullName>
    </submittedName>
</protein>
<keyword evidence="5" id="KW-0677">Repeat</keyword>
<evidence type="ECO:0000256" key="7">
    <source>
        <dbReference type="ARBA" id="ARBA00023242"/>
    </source>
</evidence>
<gene>
    <name evidence="10" type="ORF">BCR32DRAFT_281832</name>
</gene>
<dbReference type="GO" id="GO:0031267">
    <property type="term" value="F:small GTPase binding"/>
    <property type="evidence" value="ECO:0007669"/>
    <property type="project" value="InterPro"/>
</dbReference>
<reference evidence="10 11" key="2">
    <citation type="submission" date="2016-08" db="EMBL/GenBank/DDBJ databases">
        <title>Pervasive Adenine N6-methylation of Active Genes in Fungi.</title>
        <authorList>
            <consortium name="DOE Joint Genome Institute"/>
            <person name="Mondo S.J."/>
            <person name="Dannebaum R.O."/>
            <person name="Kuo R.C."/>
            <person name="Labutti K."/>
            <person name="Haridas S."/>
            <person name="Kuo A."/>
            <person name="Salamov A."/>
            <person name="Ahrendt S.R."/>
            <person name="Lipzen A."/>
            <person name="Sullivan W."/>
            <person name="Andreopoulos W.B."/>
            <person name="Clum A."/>
            <person name="Lindquist E."/>
            <person name="Daum C."/>
            <person name="Ramamoorthy G.K."/>
            <person name="Gryganskyi A."/>
            <person name="Culley D."/>
            <person name="Magnuson J.K."/>
            <person name="James T.Y."/>
            <person name="O'Malley M.A."/>
            <person name="Stajich J.E."/>
            <person name="Spatafora J.W."/>
            <person name="Visel A."/>
            <person name="Grigoriev I.V."/>
        </authorList>
    </citation>
    <scope>NUCLEOTIDE SEQUENCE [LARGE SCALE GENOMIC DNA]</scope>
    <source>
        <strain evidence="10 11">S4</strain>
    </source>
</reference>